<keyword evidence="3" id="KW-0238">DNA-binding</keyword>
<dbReference type="Proteomes" id="UP000567922">
    <property type="component" value="Unassembled WGS sequence"/>
</dbReference>
<reference evidence="3 4" key="1">
    <citation type="submission" date="2020-08" db="EMBL/GenBank/DDBJ databases">
        <title>Sequencing the genomes of 1000 actinobacteria strains.</title>
        <authorList>
            <person name="Klenk H.-P."/>
        </authorList>
    </citation>
    <scope>NUCLEOTIDE SEQUENCE [LARGE SCALE GENOMIC DNA]</scope>
    <source>
        <strain evidence="3 4">DSM 45258</strain>
    </source>
</reference>
<feature type="transmembrane region" description="Helical" evidence="2">
    <location>
        <begin position="12"/>
        <end position="31"/>
    </location>
</feature>
<accession>A0A839RGT0</accession>
<dbReference type="GO" id="GO:0003677">
    <property type="term" value="F:DNA binding"/>
    <property type="evidence" value="ECO:0007669"/>
    <property type="project" value="UniProtKB-KW"/>
</dbReference>
<sequence length="125" mass="13818">MAAPSRSPRLALIIFVIVGAVACLALGWWQLQRYESAAGSAQNLGYALQWPLFAGFLVYAYFRFVRLEKEEEKGEPVPGPPREVPEGVLPPRPAPAGHAHEDPEITAYNAYLAELSQHDRDRSTS</sequence>
<feature type="compositionally biased region" description="Pro residues" evidence="1">
    <location>
        <begin position="77"/>
        <end position="94"/>
    </location>
</feature>
<dbReference type="AlphaFoldDB" id="A0A839RGT0"/>
<proteinExistence type="predicted"/>
<organism evidence="3 4">
    <name type="scientific">Hoyosella altamirensis</name>
    <dbReference type="NCBI Taxonomy" id="616997"/>
    <lineage>
        <taxon>Bacteria</taxon>
        <taxon>Bacillati</taxon>
        <taxon>Actinomycetota</taxon>
        <taxon>Actinomycetes</taxon>
        <taxon>Mycobacteriales</taxon>
        <taxon>Hoyosellaceae</taxon>
        <taxon>Hoyosella</taxon>
    </lineage>
</organism>
<dbReference type="OrthoDB" id="5187941at2"/>
<keyword evidence="2" id="KW-0472">Membrane</keyword>
<name>A0A839RGT0_9ACTN</name>
<dbReference type="RefSeq" id="WP_064442488.1">
    <property type="nucleotide sequence ID" value="NZ_BDDI01000027.1"/>
</dbReference>
<evidence type="ECO:0000313" key="3">
    <source>
        <dbReference type="EMBL" id="MBB3035815.1"/>
    </source>
</evidence>
<evidence type="ECO:0000256" key="1">
    <source>
        <dbReference type="SAM" id="MobiDB-lite"/>
    </source>
</evidence>
<comment type="caution">
    <text evidence="3">The sequence shown here is derived from an EMBL/GenBank/DDBJ whole genome shotgun (WGS) entry which is preliminary data.</text>
</comment>
<evidence type="ECO:0000313" key="4">
    <source>
        <dbReference type="Proteomes" id="UP000567922"/>
    </source>
</evidence>
<feature type="transmembrane region" description="Helical" evidence="2">
    <location>
        <begin position="43"/>
        <end position="62"/>
    </location>
</feature>
<evidence type="ECO:0000256" key="2">
    <source>
        <dbReference type="SAM" id="Phobius"/>
    </source>
</evidence>
<dbReference type="EMBL" id="JACHWS010000001">
    <property type="protein sequence ID" value="MBB3035815.1"/>
    <property type="molecule type" value="Genomic_DNA"/>
</dbReference>
<protein>
    <submittedName>
        <fullName evidence="3">DNA-binding transcriptional regulator of glucitol operon</fullName>
    </submittedName>
</protein>
<feature type="region of interest" description="Disordered" evidence="1">
    <location>
        <begin position="70"/>
        <end position="100"/>
    </location>
</feature>
<dbReference type="PROSITE" id="PS51257">
    <property type="entry name" value="PROKAR_LIPOPROTEIN"/>
    <property type="match status" value="1"/>
</dbReference>
<keyword evidence="4" id="KW-1185">Reference proteome</keyword>
<keyword evidence="2" id="KW-0812">Transmembrane</keyword>
<keyword evidence="2" id="KW-1133">Transmembrane helix</keyword>
<gene>
    <name evidence="3" type="ORF">FHU29_000249</name>
</gene>